<feature type="coiled-coil region" evidence="1">
    <location>
        <begin position="16"/>
        <end position="66"/>
    </location>
</feature>
<organism evidence="2 3">
    <name type="scientific">Eubacterium barkeri</name>
    <name type="common">Clostridium barkeri</name>
    <dbReference type="NCBI Taxonomy" id="1528"/>
    <lineage>
        <taxon>Bacteria</taxon>
        <taxon>Bacillati</taxon>
        <taxon>Bacillota</taxon>
        <taxon>Clostridia</taxon>
        <taxon>Eubacteriales</taxon>
        <taxon>Eubacteriaceae</taxon>
        <taxon>Eubacterium</taxon>
    </lineage>
</organism>
<gene>
    <name evidence="2" type="ORF">SAMN04488579_10426</name>
</gene>
<dbReference type="Proteomes" id="UP000199652">
    <property type="component" value="Unassembled WGS sequence"/>
</dbReference>
<dbReference type="EMBL" id="FNOU01000004">
    <property type="protein sequence ID" value="SDX59200.1"/>
    <property type="molecule type" value="Genomic_DNA"/>
</dbReference>
<keyword evidence="1" id="KW-0175">Coiled coil</keyword>
<dbReference type="RefSeq" id="WP_090243552.1">
    <property type="nucleotide sequence ID" value="NZ_FNOU01000004.1"/>
</dbReference>
<accession>A0A1H3CYU6</accession>
<evidence type="ECO:0000313" key="2">
    <source>
        <dbReference type="EMBL" id="SDX59200.1"/>
    </source>
</evidence>
<proteinExistence type="predicted"/>
<sequence>MSFLNKVVSGLFRFIVSGFEQNNQTIKNELKKQSKKDLSDSDRDCLDDYENKLDEFEYVTQDLRNRKKAFDEKHRN</sequence>
<evidence type="ECO:0000256" key="1">
    <source>
        <dbReference type="SAM" id="Coils"/>
    </source>
</evidence>
<evidence type="ECO:0000313" key="3">
    <source>
        <dbReference type="Proteomes" id="UP000199652"/>
    </source>
</evidence>
<dbReference type="AlphaFoldDB" id="A0A1H3CYU6"/>
<protein>
    <submittedName>
        <fullName evidence="2">Uncharacterized protein</fullName>
    </submittedName>
</protein>
<reference evidence="3" key="1">
    <citation type="submission" date="2016-10" db="EMBL/GenBank/DDBJ databases">
        <authorList>
            <person name="Varghese N."/>
            <person name="Submissions S."/>
        </authorList>
    </citation>
    <scope>NUCLEOTIDE SEQUENCE [LARGE SCALE GENOMIC DNA]</scope>
    <source>
        <strain evidence="3">VPI 5359</strain>
    </source>
</reference>
<keyword evidence="3" id="KW-1185">Reference proteome</keyword>
<name>A0A1H3CYU6_EUBBA</name>